<sequence length="255" mass="28176">MVSIIVFTGPAGSGKTSLVKAYSEWVRRTLLLRTAVVNLDPGVEEPGYKPVLDIRDFFTLRDVMIKYGLGPNGAFIKSSELIADYMEDILGRPPFSNIEKWDLVVVDTPGQMEAFIFRPASSVFLRRVSRLGNTVLVYLIDSSSIESVTDAVTLWFIYVLLQVKTGLPTIPVISKSDMARNREIVKLLIERPTDLLGMIRDDTGFAGDIIPDLLSIALKTMGPLRAVEVSALNKEGMDKLHALLHEVFCACGDLT</sequence>
<dbReference type="PANTHER" id="PTHR21231:SF8">
    <property type="entry name" value="GPN-LOOP GTPASE 1"/>
    <property type="match status" value="1"/>
</dbReference>
<protein>
    <recommendedName>
        <fullName evidence="7">GTPase</fullName>
    </recommendedName>
</protein>
<comment type="similarity">
    <text evidence="1">Belongs to the GPN-loop GTPase family.</text>
</comment>
<dbReference type="GO" id="GO:0005525">
    <property type="term" value="F:GTP binding"/>
    <property type="evidence" value="ECO:0007669"/>
    <property type="project" value="UniProtKB-KW"/>
</dbReference>
<proteinExistence type="inferred from homology"/>
<evidence type="ECO:0000256" key="2">
    <source>
        <dbReference type="ARBA" id="ARBA00022741"/>
    </source>
</evidence>
<organism evidence="5 6">
    <name type="scientific">Desulfurococcus amylolyticus (strain DSM 18924 / JCM 16383 / VKM B-2413 / 1221n)</name>
    <name type="common">Desulfurococcus kamchatkensis</name>
    <dbReference type="NCBI Taxonomy" id="490899"/>
    <lineage>
        <taxon>Archaea</taxon>
        <taxon>Thermoproteota</taxon>
        <taxon>Thermoprotei</taxon>
        <taxon>Desulfurococcales</taxon>
        <taxon>Desulfurococcaceae</taxon>
        <taxon>Desulfurococcus</taxon>
    </lineage>
</organism>
<dbReference type="RefSeq" id="WP_012607946.1">
    <property type="nucleotide sequence ID" value="NC_011766.1"/>
</dbReference>
<dbReference type="eggNOG" id="arCOG01225">
    <property type="taxonomic scope" value="Archaea"/>
</dbReference>
<dbReference type="STRING" id="490899.DKAM_0278"/>
<dbReference type="EMBL" id="CP001140">
    <property type="protein sequence ID" value="ACL10604.1"/>
    <property type="molecule type" value="Genomic_DNA"/>
</dbReference>
<dbReference type="Gene3D" id="3.40.50.300">
    <property type="entry name" value="P-loop containing nucleotide triphosphate hydrolases"/>
    <property type="match status" value="1"/>
</dbReference>
<dbReference type="Pfam" id="PF03029">
    <property type="entry name" value="ATP_bind_1"/>
    <property type="match status" value="1"/>
</dbReference>
<evidence type="ECO:0000256" key="3">
    <source>
        <dbReference type="ARBA" id="ARBA00022801"/>
    </source>
</evidence>
<evidence type="ECO:0000256" key="4">
    <source>
        <dbReference type="ARBA" id="ARBA00023134"/>
    </source>
</evidence>
<dbReference type="InterPro" id="IPR027417">
    <property type="entry name" value="P-loop_NTPase"/>
</dbReference>
<dbReference type="HOGENOM" id="CLU_037460_3_0_2"/>
<evidence type="ECO:0000313" key="5">
    <source>
        <dbReference type="EMBL" id="ACL10604.1"/>
    </source>
</evidence>
<evidence type="ECO:0000256" key="1">
    <source>
        <dbReference type="ARBA" id="ARBA00005290"/>
    </source>
</evidence>
<evidence type="ECO:0008006" key="7">
    <source>
        <dbReference type="Google" id="ProtNLM"/>
    </source>
</evidence>
<dbReference type="Proteomes" id="UP000006903">
    <property type="component" value="Chromosome"/>
</dbReference>
<keyword evidence="2" id="KW-0547">Nucleotide-binding</keyword>
<reference evidence="5 6" key="1">
    <citation type="journal article" date="2009" name="J. Bacteriol.">
        <title>Complete genome sequence of the anaerobic, protein-degrading hyperthermophilic crenarchaeon Desulfurococcus kamchatkensis.</title>
        <authorList>
            <person name="Ravin N.V."/>
            <person name="Mardanov A.V."/>
            <person name="Beletsky A.V."/>
            <person name="Kublanov I.V."/>
            <person name="Kolganova T.V."/>
            <person name="Lebedinsky A.V."/>
            <person name="Chernyh N.A."/>
            <person name="Bonch-Osmolovskaya E.A."/>
            <person name="Skryabin K.G."/>
        </authorList>
    </citation>
    <scope>NUCLEOTIDE SEQUENCE [LARGE SCALE GENOMIC DNA]</scope>
    <source>
        <strain evidence="6">DSM 18924 / JCM 16383 / VKM B-2413 / 1221n</strain>
    </source>
</reference>
<dbReference type="KEGG" id="dka:DKAM_0278"/>
<dbReference type="GO" id="GO:0003924">
    <property type="term" value="F:GTPase activity"/>
    <property type="evidence" value="ECO:0007669"/>
    <property type="project" value="TreeGrafter"/>
</dbReference>
<dbReference type="GeneID" id="7170557"/>
<dbReference type="AlphaFoldDB" id="B8D2L6"/>
<keyword evidence="4" id="KW-0342">GTP-binding</keyword>
<gene>
    <name evidence="5" type="ordered locus">DKAM_0278</name>
</gene>
<keyword evidence="3" id="KW-0378">Hydrolase</keyword>
<dbReference type="InterPro" id="IPR004130">
    <property type="entry name" value="Gpn"/>
</dbReference>
<dbReference type="PANTHER" id="PTHR21231">
    <property type="entry name" value="XPA-BINDING PROTEIN 1-RELATED"/>
    <property type="match status" value="1"/>
</dbReference>
<name>B8D2L6_DESA1</name>
<dbReference type="SUPFAM" id="SSF52540">
    <property type="entry name" value="P-loop containing nucleoside triphosphate hydrolases"/>
    <property type="match status" value="1"/>
</dbReference>
<evidence type="ECO:0000313" key="6">
    <source>
        <dbReference type="Proteomes" id="UP000006903"/>
    </source>
</evidence>
<accession>B8D2L6</accession>